<keyword evidence="2" id="KW-0547">Nucleotide-binding</keyword>
<proteinExistence type="predicted"/>
<organism evidence="7 8">
    <name type="scientific">Patellaria atrata CBS 101060</name>
    <dbReference type="NCBI Taxonomy" id="1346257"/>
    <lineage>
        <taxon>Eukaryota</taxon>
        <taxon>Fungi</taxon>
        <taxon>Dikarya</taxon>
        <taxon>Ascomycota</taxon>
        <taxon>Pezizomycotina</taxon>
        <taxon>Dothideomycetes</taxon>
        <taxon>Dothideomycetes incertae sedis</taxon>
        <taxon>Patellariales</taxon>
        <taxon>Patellariaceae</taxon>
        <taxon>Patellaria</taxon>
    </lineage>
</organism>
<evidence type="ECO:0000313" key="7">
    <source>
        <dbReference type="EMBL" id="KAF2836051.1"/>
    </source>
</evidence>
<reference evidence="7" key="1">
    <citation type="journal article" date="2020" name="Stud. Mycol.">
        <title>101 Dothideomycetes genomes: a test case for predicting lifestyles and emergence of pathogens.</title>
        <authorList>
            <person name="Haridas S."/>
            <person name="Albert R."/>
            <person name="Binder M."/>
            <person name="Bloem J."/>
            <person name="Labutti K."/>
            <person name="Salamov A."/>
            <person name="Andreopoulos B."/>
            <person name="Baker S."/>
            <person name="Barry K."/>
            <person name="Bills G."/>
            <person name="Bluhm B."/>
            <person name="Cannon C."/>
            <person name="Castanera R."/>
            <person name="Culley D."/>
            <person name="Daum C."/>
            <person name="Ezra D."/>
            <person name="Gonzalez J."/>
            <person name="Henrissat B."/>
            <person name="Kuo A."/>
            <person name="Liang C."/>
            <person name="Lipzen A."/>
            <person name="Lutzoni F."/>
            <person name="Magnuson J."/>
            <person name="Mondo S."/>
            <person name="Nolan M."/>
            <person name="Ohm R."/>
            <person name="Pangilinan J."/>
            <person name="Park H.-J."/>
            <person name="Ramirez L."/>
            <person name="Alfaro M."/>
            <person name="Sun H."/>
            <person name="Tritt A."/>
            <person name="Yoshinaga Y."/>
            <person name="Zwiers L.-H."/>
            <person name="Turgeon B."/>
            <person name="Goodwin S."/>
            <person name="Spatafora J."/>
            <person name="Crous P."/>
            <person name="Grigoriev I."/>
        </authorList>
    </citation>
    <scope>NUCLEOTIDE SEQUENCE</scope>
    <source>
        <strain evidence="7">CBS 101060</strain>
    </source>
</reference>
<dbReference type="EMBL" id="MU006105">
    <property type="protein sequence ID" value="KAF2836051.1"/>
    <property type="molecule type" value="Genomic_DNA"/>
</dbReference>
<keyword evidence="3 7" id="KW-0418">Kinase</keyword>
<dbReference type="InterPro" id="IPR011009">
    <property type="entry name" value="Kinase-like_dom_sf"/>
</dbReference>
<dbReference type="PANTHER" id="PTHR11042">
    <property type="entry name" value="EUKARYOTIC TRANSLATION INITIATION FACTOR 2-ALPHA KINASE EIF2-ALPHA KINASE -RELATED"/>
    <property type="match status" value="1"/>
</dbReference>
<evidence type="ECO:0000256" key="1">
    <source>
        <dbReference type="ARBA" id="ARBA00022679"/>
    </source>
</evidence>
<dbReference type="SMART" id="SM00220">
    <property type="entry name" value="S_TKc"/>
    <property type="match status" value="1"/>
</dbReference>
<dbReference type="PANTHER" id="PTHR11042:SF190">
    <property type="entry name" value="MITOSIS INHIBITOR PROTEIN KINASE MIK1"/>
    <property type="match status" value="1"/>
</dbReference>
<dbReference type="PROSITE" id="PS50011">
    <property type="entry name" value="PROTEIN_KINASE_DOM"/>
    <property type="match status" value="1"/>
</dbReference>
<protein>
    <submittedName>
        <fullName evidence="7">Kinase-like protein</fullName>
    </submittedName>
</protein>
<keyword evidence="4" id="KW-0067">ATP-binding</keyword>
<feature type="compositionally biased region" description="Basic residues" evidence="5">
    <location>
        <begin position="367"/>
        <end position="384"/>
    </location>
</feature>
<accession>A0A9P4VK69</accession>
<dbReference type="SUPFAM" id="SSF56112">
    <property type="entry name" value="Protein kinase-like (PK-like)"/>
    <property type="match status" value="1"/>
</dbReference>
<dbReference type="GO" id="GO:0005737">
    <property type="term" value="C:cytoplasm"/>
    <property type="evidence" value="ECO:0007669"/>
    <property type="project" value="TreeGrafter"/>
</dbReference>
<feature type="compositionally biased region" description="Low complexity" evidence="5">
    <location>
        <begin position="335"/>
        <end position="358"/>
    </location>
</feature>
<dbReference type="AlphaFoldDB" id="A0A9P4VK69"/>
<evidence type="ECO:0000256" key="5">
    <source>
        <dbReference type="SAM" id="MobiDB-lite"/>
    </source>
</evidence>
<keyword evidence="1" id="KW-0808">Transferase</keyword>
<dbReference type="Gene3D" id="1.10.510.10">
    <property type="entry name" value="Transferase(Phosphotransferase) domain 1"/>
    <property type="match status" value="1"/>
</dbReference>
<dbReference type="Proteomes" id="UP000799429">
    <property type="component" value="Unassembled WGS sequence"/>
</dbReference>
<name>A0A9P4VK69_9PEZI</name>
<sequence length="392" mass="43924">MEGHIADHLEQLATLVLPKQVISRPRAPQVTNQDTENMEQGSHLTETYKPRGEIPYKRLGILARKTTKNFGQNEVKVLRQLRHHHIEYMLFAEKTNAIREEIKPWFFDRANAIQYLHNQSVRHGDLKPGKILVEKSRVYITGFSISQDFKNDDRSDSTGPASGTRIYCAPEVVRCERRDTAADIFPLGAVFVEILTVLMGDKIENLQKFIIVEYDMACLHSIETTKIWLSKLLNISSPSTYKPDSSVTRAFPGISGLIRLMLDEHPSNRPTARSVLMKTLNSSLETAGVTDCCLEERSVLLSHGIASPQLSADSSEEISSHSSNEESPPTPEPPVSLSSSSNSGRPSSIKGSSTSIPETTKQDISKGKRFRKLLRKIVPKRKKVNPNLRMQP</sequence>
<evidence type="ECO:0000313" key="8">
    <source>
        <dbReference type="Proteomes" id="UP000799429"/>
    </source>
</evidence>
<dbReference type="OrthoDB" id="4062651at2759"/>
<feature type="region of interest" description="Disordered" evidence="5">
    <location>
        <begin position="310"/>
        <end position="392"/>
    </location>
</feature>
<dbReference type="GO" id="GO:0110031">
    <property type="term" value="P:negative regulation of G2/MI transition of meiotic cell cycle"/>
    <property type="evidence" value="ECO:0007669"/>
    <property type="project" value="TreeGrafter"/>
</dbReference>
<dbReference type="GO" id="GO:0005524">
    <property type="term" value="F:ATP binding"/>
    <property type="evidence" value="ECO:0007669"/>
    <property type="project" value="UniProtKB-KW"/>
</dbReference>
<feature type="domain" description="Protein kinase" evidence="6">
    <location>
        <begin position="1"/>
        <end position="284"/>
    </location>
</feature>
<comment type="caution">
    <text evidence="7">The sequence shown here is derived from an EMBL/GenBank/DDBJ whole genome shotgun (WGS) entry which is preliminary data.</text>
</comment>
<evidence type="ECO:0000259" key="6">
    <source>
        <dbReference type="PROSITE" id="PS50011"/>
    </source>
</evidence>
<dbReference type="InterPro" id="IPR050339">
    <property type="entry name" value="CC_SR_Kinase"/>
</dbReference>
<evidence type="ECO:0000256" key="3">
    <source>
        <dbReference type="ARBA" id="ARBA00022777"/>
    </source>
</evidence>
<keyword evidence="8" id="KW-1185">Reference proteome</keyword>
<dbReference type="InterPro" id="IPR000719">
    <property type="entry name" value="Prot_kinase_dom"/>
</dbReference>
<dbReference type="GO" id="GO:0004672">
    <property type="term" value="F:protein kinase activity"/>
    <property type="evidence" value="ECO:0007669"/>
    <property type="project" value="InterPro"/>
</dbReference>
<dbReference type="GO" id="GO:0005634">
    <property type="term" value="C:nucleus"/>
    <property type="evidence" value="ECO:0007669"/>
    <property type="project" value="TreeGrafter"/>
</dbReference>
<evidence type="ECO:0000256" key="4">
    <source>
        <dbReference type="ARBA" id="ARBA00022840"/>
    </source>
</evidence>
<evidence type="ECO:0000256" key="2">
    <source>
        <dbReference type="ARBA" id="ARBA00022741"/>
    </source>
</evidence>
<gene>
    <name evidence="7" type="ORF">M501DRAFT_1019264</name>
</gene>
<dbReference type="Pfam" id="PF00069">
    <property type="entry name" value="Pkinase"/>
    <property type="match status" value="1"/>
</dbReference>
<dbReference type="CDD" id="cd00180">
    <property type="entry name" value="PKc"/>
    <property type="match status" value="1"/>
</dbReference>